<keyword evidence="4" id="KW-1185">Reference proteome</keyword>
<evidence type="ECO:0000313" key="3">
    <source>
        <dbReference type="EMBL" id="CAD8060408.1"/>
    </source>
</evidence>
<feature type="transmembrane region" description="Helical" evidence="2">
    <location>
        <begin position="12"/>
        <end position="33"/>
    </location>
</feature>
<evidence type="ECO:0000256" key="2">
    <source>
        <dbReference type="SAM" id="Phobius"/>
    </source>
</evidence>
<accession>A0A8S1KYT8</accession>
<feature type="compositionally biased region" description="Basic and acidic residues" evidence="1">
    <location>
        <begin position="168"/>
        <end position="180"/>
    </location>
</feature>
<dbReference type="Proteomes" id="UP000692954">
    <property type="component" value="Unassembled WGS sequence"/>
</dbReference>
<keyword evidence="2" id="KW-0812">Transmembrane</keyword>
<protein>
    <recommendedName>
        <fullName evidence="5">Transmembrane protein</fullName>
    </recommendedName>
</protein>
<evidence type="ECO:0008006" key="5">
    <source>
        <dbReference type="Google" id="ProtNLM"/>
    </source>
</evidence>
<keyword evidence="2" id="KW-0472">Membrane</keyword>
<feature type="region of interest" description="Disordered" evidence="1">
    <location>
        <begin position="168"/>
        <end position="188"/>
    </location>
</feature>
<dbReference type="EMBL" id="CAJJDN010000014">
    <property type="protein sequence ID" value="CAD8060408.1"/>
    <property type="molecule type" value="Genomic_DNA"/>
</dbReference>
<organism evidence="3 4">
    <name type="scientific">Paramecium sonneborni</name>
    <dbReference type="NCBI Taxonomy" id="65129"/>
    <lineage>
        <taxon>Eukaryota</taxon>
        <taxon>Sar</taxon>
        <taxon>Alveolata</taxon>
        <taxon>Ciliophora</taxon>
        <taxon>Intramacronucleata</taxon>
        <taxon>Oligohymenophorea</taxon>
        <taxon>Peniculida</taxon>
        <taxon>Parameciidae</taxon>
        <taxon>Paramecium</taxon>
    </lineage>
</organism>
<comment type="caution">
    <text evidence="3">The sequence shown here is derived from an EMBL/GenBank/DDBJ whole genome shotgun (WGS) entry which is preliminary data.</text>
</comment>
<evidence type="ECO:0000256" key="1">
    <source>
        <dbReference type="SAM" id="MobiDB-lite"/>
    </source>
</evidence>
<name>A0A8S1KYT8_9CILI</name>
<gene>
    <name evidence="3" type="ORF">PSON_ATCC_30995.1.T0140269</name>
</gene>
<reference evidence="3" key="1">
    <citation type="submission" date="2021-01" db="EMBL/GenBank/DDBJ databases">
        <authorList>
            <consortium name="Genoscope - CEA"/>
            <person name="William W."/>
        </authorList>
    </citation>
    <scope>NUCLEOTIDE SEQUENCE</scope>
</reference>
<evidence type="ECO:0000313" key="4">
    <source>
        <dbReference type="Proteomes" id="UP000692954"/>
    </source>
</evidence>
<sequence>MLFNKLNQFQQNLLEFFFIISIFYQLQGLLLIFQIKIFQNIIHIQKLLNVIQEQQLIQAELKHQKEENQQQFDNDDIPNNLLSNDADNNKLQEQKLINKMFFERFTEIDTNIRIYHIFKLKQYILQRQKIIYISLINYSLQKKKNLLYQQVIKKQKLRSQLINKKECQRKTNVQRNEKKPQQSRPDLQNTFDSLVSKQNVNMNKNIFQNSNQKPIEINCQYSRR</sequence>
<proteinExistence type="predicted"/>
<dbReference type="AlphaFoldDB" id="A0A8S1KYT8"/>
<keyword evidence="2" id="KW-1133">Transmembrane helix</keyword>